<evidence type="ECO:0000313" key="1">
    <source>
        <dbReference type="EMBL" id="RYJ36545.1"/>
    </source>
</evidence>
<comment type="caution">
    <text evidence="1">The sequence shown here is derived from an EMBL/GenBank/DDBJ whole genome shotgun (WGS) entry which is preliminary data.</text>
</comment>
<dbReference type="AlphaFoldDB" id="A0A444VSG5"/>
<reference evidence="1 2" key="1">
    <citation type="submission" date="2014-12" db="EMBL/GenBank/DDBJ databases">
        <title>Genome sequence of Flavobacterium anhuiense RCM74.</title>
        <authorList>
            <person name="Kim J.F."/>
            <person name="Song J.Y."/>
            <person name="Kwak M.-J."/>
            <person name="Lee S.-W."/>
        </authorList>
    </citation>
    <scope>NUCLEOTIDE SEQUENCE [LARGE SCALE GENOMIC DNA]</scope>
    <source>
        <strain evidence="1 2">RCM74</strain>
    </source>
</reference>
<proteinExistence type="predicted"/>
<accession>A0A444VSG5</accession>
<dbReference type="EMBL" id="JUIV01000029">
    <property type="protein sequence ID" value="RYJ36545.1"/>
    <property type="molecule type" value="Genomic_DNA"/>
</dbReference>
<protein>
    <submittedName>
        <fullName evidence="1">Uncharacterized protein</fullName>
    </submittedName>
</protein>
<name>A0A444VSG5_9FLAO</name>
<gene>
    <name evidence="1" type="ORF">NU08_4410</name>
</gene>
<sequence>MIPDAKPSHKCNQAMIRLKNDFLLFFLLFGFEEENIIG</sequence>
<evidence type="ECO:0000313" key="2">
    <source>
        <dbReference type="Proteomes" id="UP000290433"/>
    </source>
</evidence>
<dbReference type="Proteomes" id="UP000290433">
    <property type="component" value="Unassembled WGS sequence"/>
</dbReference>
<organism evidence="1 2">
    <name type="scientific">Flavobacterium anhuiense</name>
    <dbReference type="NCBI Taxonomy" id="459526"/>
    <lineage>
        <taxon>Bacteria</taxon>
        <taxon>Pseudomonadati</taxon>
        <taxon>Bacteroidota</taxon>
        <taxon>Flavobacteriia</taxon>
        <taxon>Flavobacteriales</taxon>
        <taxon>Flavobacteriaceae</taxon>
        <taxon>Flavobacterium</taxon>
    </lineage>
</organism>